<proteinExistence type="predicted"/>
<dbReference type="EMBL" id="BGPR01000691">
    <property type="protein sequence ID" value="GBM31691.1"/>
    <property type="molecule type" value="Genomic_DNA"/>
</dbReference>
<gene>
    <name evidence="1" type="ORF">AVEN_45619_1</name>
</gene>
<evidence type="ECO:0000313" key="1">
    <source>
        <dbReference type="EMBL" id="GBM31691.1"/>
    </source>
</evidence>
<accession>A0A4Y2ES74</accession>
<keyword evidence="2" id="KW-1185">Reference proteome</keyword>
<dbReference type="AlphaFoldDB" id="A0A4Y2ES74"/>
<evidence type="ECO:0000313" key="2">
    <source>
        <dbReference type="Proteomes" id="UP000499080"/>
    </source>
</evidence>
<reference evidence="1 2" key="1">
    <citation type="journal article" date="2019" name="Sci. Rep.">
        <title>Orb-weaving spider Araneus ventricosus genome elucidates the spidroin gene catalogue.</title>
        <authorList>
            <person name="Kono N."/>
            <person name="Nakamura H."/>
            <person name="Ohtoshi R."/>
            <person name="Moran D.A.P."/>
            <person name="Shinohara A."/>
            <person name="Yoshida Y."/>
            <person name="Fujiwara M."/>
            <person name="Mori M."/>
            <person name="Tomita M."/>
            <person name="Arakawa K."/>
        </authorList>
    </citation>
    <scope>NUCLEOTIDE SEQUENCE [LARGE SCALE GENOMIC DNA]</scope>
</reference>
<dbReference type="Proteomes" id="UP000499080">
    <property type="component" value="Unassembled WGS sequence"/>
</dbReference>
<sequence>MGFKLSDSLIPRSPHLPSQTVKTFADETLTFSPTGKQVVTDGCRQLPPPSIAASDPCCLGPAANLFCNRGAKFVMTSVGFVPVTARWRSDSHTITALCHSESGGRRERRSEE</sequence>
<comment type="caution">
    <text evidence="1">The sequence shown here is derived from an EMBL/GenBank/DDBJ whole genome shotgun (WGS) entry which is preliminary data.</text>
</comment>
<organism evidence="1 2">
    <name type="scientific">Araneus ventricosus</name>
    <name type="common">Orbweaver spider</name>
    <name type="synonym">Epeira ventricosa</name>
    <dbReference type="NCBI Taxonomy" id="182803"/>
    <lineage>
        <taxon>Eukaryota</taxon>
        <taxon>Metazoa</taxon>
        <taxon>Ecdysozoa</taxon>
        <taxon>Arthropoda</taxon>
        <taxon>Chelicerata</taxon>
        <taxon>Arachnida</taxon>
        <taxon>Araneae</taxon>
        <taxon>Araneomorphae</taxon>
        <taxon>Entelegynae</taxon>
        <taxon>Araneoidea</taxon>
        <taxon>Araneidae</taxon>
        <taxon>Araneus</taxon>
    </lineage>
</organism>
<protein>
    <submittedName>
        <fullName evidence="1">Uncharacterized protein</fullName>
    </submittedName>
</protein>
<name>A0A4Y2ES74_ARAVE</name>